<dbReference type="PANTHER" id="PTHR12266:SF0">
    <property type="entry name" value="MITOCHONDRIAL SODIUM_CALCIUM EXCHANGER PROTEIN"/>
    <property type="match status" value="1"/>
</dbReference>
<feature type="region of interest" description="Disordered" evidence="6">
    <location>
        <begin position="337"/>
        <end position="356"/>
    </location>
</feature>
<feature type="transmembrane region" description="Helical" evidence="7">
    <location>
        <begin position="567"/>
        <end position="589"/>
    </location>
</feature>
<feature type="region of interest" description="Disordered" evidence="6">
    <location>
        <begin position="300"/>
        <end position="332"/>
    </location>
</feature>
<evidence type="ECO:0000313" key="10">
    <source>
        <dbReference type="Proteomes" id="UP001057375"/>
    </source>
</evidence>
<keyword evidence="4 7" id="KW-1133">Transmembrane helix</keyword>
<organism evidence="9 10">
    <name type="scientific">Aduncisulcus paluster</name>
    <dbReference type="NCBI Taxonomy" id="2918883"/>
    <lineage>
        <taxon>Eukaryota</taxon>
        <taxon>Metamonada</taxon>
        <taxon>Carpediemonas-like organisms</taxon>
        <taxon>Aduncisulcus</taxon>
    </lineage>
</organism>
<comment type="caution">
    <text evidence="9">The sequence shown here is derived from an EMBL/GenBank/DDBJ whole genome shotgun (WGS) entry which is preliminary data.</text>
</comment>
<evidence type="ECO:0000259" key="8">
    <source>
        <dbReference type="Pfam" id="PF01699"/>
    </source>
</evidence>
<keyword evidence="5 7" id="KW-0472">Membrane</keyword>
<feature type="transmembrane region" description="Helical" evidence="7">
    <location>
        <begin position="677"/>
        <end position="698"/>
    </location>
</feature>
<feature type="domain" description="Sodium/calcium exchanger membrane region" evidence="8">
    <location>
        <begin position="574"/>
        <end position="716"/>
    </location>
</feature>
<feature type="domain" description="Sodium/calcium exchanger membrane region" evidence="8">
    <location>
        <begin position="98"/>
        <end position="239"/>
    </location>
</feature>
<feature type="transmembrane region" description="Helical" evidence="7">
    <location>
        <begin position="638"/>
        <end position="657"/>
    </location>
</feature>
<feature type="transmembrane region" description="Helical" evidence="7">
    <location>
        <begin position="705"/>
        <end position="727"/>
    </location>
</feature>
<feature type="transmembrane region" description="Helical" evidence="7">
    <location>
        <begin position="167"/>
        <end position="187"/>
    </location>
</feature>
<feature type="compositionally biased region" description="Low complexity" evidence="6">
    <location>
        <begin position="345"/>
        <end position="356"/>
    </location>
</feature>
<dbReference type="EMBL" id="BQXS01011165">
    <property type="protein sequence ID" value="GKT36215.1"/>
    <property type="molecule type" value="Genomic_DNA"/>
</dbReference>
<dbReference type="Proteomes" id="UP001057375">
    <property type="component" value="Unassembled WGS sequence"/>
</dbReference>
<evidence type="ECO:0000256" key="7">
    <source>
        <dbReference type="SAM" id="Phobius"/>
    </source>
</evidence>
<comment type="subcellular location">
    <subcellularLocation>
        <location evidence="1">Membrane</location>
        <topology evidence="1">Multi-pass membrane protein</topology>
    </subcellularLocation>
</comment>
<dbReference type="InterPro" id="IPR044880">
    <property type="entry name" value="NCX_ion-bd_dom_sf"/>
</dbReference>
<keyword evidence="2" id="KW-0813">Transport</keyword>
<feature type="transmembrane region" description="Helical" evidence="7">
    <location>
        <begin position="91"/>
        <end position="112"/>
    </location>
</feature>
<feature type="transmembrane region" description="Helical" evidence="7">
    <location>
        <begin position="199"/>
        <end position="215"/>
    </location>
</feature>
<gene>
    <name evidence="9" type="ORF">ADUPG1_009223</name>
</gene>
<dbReference type="InterPro" id="IPR051359">
    <property type="entry name" value="CaCA_antiporter"/>
</dbReference>
<keyword evidence="10" id="KW-1185">Reference proteome</keyword>
<accession>A0ABQ5KUT0</accession>
<feature type="transmembrane region" description="Helical" evidence="7">
    <location>
        <begin position="507"/>
        <end position="525"/>
    </location>
</feature>
<dbReference type="InterPro" id="IPR004837">
    <property type="entry name" value="NaCa_Exmemb"/>
</dbReference>
<keyword evidence="3 7" id="KW-0812">Transmembrane</keyword>
<evidence type="ECO:0000256" key="1">
    <source>
        <dbReference type="ARBA" id="ARBA00004141"/>
    </source>
</evidence>
<evidence type="ECO:0000256" key="4">
    <source>
        <dbReference type="ARBA" id="ARBA00022989"/>
    </source>
</evidence>
<evidence type="ECO:0000256" key="3">
    <source>
        <dbReference type="ARBA" id="ARBA00022692"/>
    </source>
</evidence>
<evidence type="ECO:0000256" key="2">
    <source>
        <dbReference type="ARBA" id="ARBA00022448"/>
    </source>
</evidence>
<feature type="transmembrane region" description="Helical" evidence="7">
    <location>
        <begin position="133"/>
        <end position="155"/>
    </location>
</feature>
<dbReference type="Gene3D" id="1.20.1420.30">
    <property type="entry name" value="NCX, central ion-binding region"/>
    <property type="match status" value="2"/>
</dbReference>
<evidence type="ECO:0000256" key="5">
    <source>
        <dbReference type="ARBA" id="ARBA00023136"/>
    </source>
</evidence>
<evidence type="ECO:0000313" key="9">
    <source>
        <dbReference type="EMBL" id="GKT36215.1"/>
    </source>
</evidence>
<feature type="transmembrane region" description="Helical" evidence="7">
    <location>
        <begin position="221"/>
        <end position="244"/>
    </location>
</feature>
<dbReference type="Pfam" id="PF01699">
    <property type="entry name" value="Na_Ca_ex"/>
    <property type="match status" value="2"/>
</dbReference>
<evidence type="ECO:0000256" key="6">
    <source>
        <dbReference type="SAM" id="MobiDB-lite"/>
    </source>
</evidence>
<sequence length="729" mass="78956">MPPTNRIIIKAAVSTGIIVMFTFLGAAFNFFGKSENKSPLFLAGNDDATCNDPGSFTDPCQYVLDNCDDIPTYFNYLKFLYCDCHSGFTKFLGYLLLIVWCFVLFIVLGTTADRYFCPALEEISDALKLAPDVAGVTFLALGNGAPDIFSVIAGLSAGSADLSVGELIGAGNFISQVIYGIIIIGFAPTLQKSAFIRDSVMFLAVVILVFVLMLATPTMHIWQGILLLIVYFAYVIIVVILHYWRGSEEEEDLSDLEITETSTSTSCDVRGTGDEKAAILAQTSEKERLASALAEIVDVKPESRPSVGSKKKPKQSGATNKTKGKNKAESQEQTMLLIPGDESTSEGTSSSSTTSAEIITTGIQAQKTHVERKGTQPINATSTQEIPLTAHVAGAKKPLPVTTTLGADVSKLTRRLSVDNAPGLLGQHLSEEDEDKFLEQLSAAEVEKEEFSSSYREGFFTSLKTTISDDWDDAGTFGKITYILEFPFTIARNFTVFPARDDQYSRFYVVLAPLVLPLFIAFSINEDYVSATFGKNNFSWVLLFTLIGLGISIVLFIVTIGVRHPPYWSLMTLGVIGFVIAILWMNTVANEVVSLLRSLGLSWDIPDLVLGQTILAWGNSVGDLVADLFVAKNGRPSMAVAGVFAGPLLNICLGLGISITWQAAAKGSVYMPLNGPTIFSICVLIVGLVIILVSGILTRYKPGKIYGWIFCIIYAIGCIGTTIWSLLSS</sequence>
<feature type="transmembrane region" description="Helical" evidence="7">
    <location>
        <begin position="609"/>
        <end position="631"/>
    </location>
</feature>
<protein>
    <recommendedName>
        <fullName evidence="8">Sodium/calcium exchanger membrane region domain-containing protein</fullName>
    </recommendedName>
</protein>
<feature type="transmembrane region" description="Helical" evidence="7">
    <location>
        <begin position="7"/>
        <end position="31"/>
    </location>
</feature>
<feature type="transmembrane region" description="Helical" evidence="7">
    <location>
        <begin position="537"/>
        <end position="560"/>
    </location>
</feature>
<name>A0ABQ5KUT0_9EUKA</name>
<proteinExistence type="predicted"/>
<reference evidence="9" key="1">
    <citation type="submission" date="2022-03" db="EMBL/GenBank/DDBJ databases">
        <title>Draft genome sequence of Aduncisulcus paluster, a free-living microaerophilic Fornicata.</title>
        <authorList>
            <person name="Yuyama I."/>
            <person name="Kume K."/>
            <person name="Tamura T."/>
            <person name="Inagaki Y."/>
            <person name="Hashimoto T."/>
        </authorList>
    </citation>
    <scope>NUCLEOTIDE SEQUENCE</scope>
    <source>
        <strain evidence="9">NY0171</strain>
    </source>
</reference>
<dbReference type="PANTHER" id="PTHR12266">
    <property type="entry name" value="NA+/CA2+ K+ INDEPENDENT EXCHANGER"/>
    <property type="match status" value="1"/>
</dbReference>